<dbReference type="GO" id="GO:0016491">
    <property type="term" value="F:oxidoreductase activity"/>
    <property type="evidence" value="ECO:0007669"/>
    <property type="project" value="UniProtKB-KW"/>
</dbReference>
<dbReference type="PANTHER" id="PTHR43669">
    <property type="entry name" value="5-KETO-D-GLUCONATE 5-REDUCTASE"/>
    <property type="match status" value="1"/>
</dbReference>
<gene>
    <name evidence="3" type="ORF">HD601_003967</name>
</gene>
<keyword evidence="4" id="KW-1185">Reference proteome</keyword>
<organism evidence="3 4">
    <name type="scientific">Jiangella mangrovi</name>
    <dbReference type="NCBI Taxonomy" id="1524084"/>
    <lineage>
        <taxon>Bacteria</taxon>
        <taxon>Bacillati</taxon>
        <taxon>Actinomycetota</taxon>
        <taxon>Actinomycetes</taxon>
        <taxon>Jiangellales</taxon>
        <taxon>Jiangellaceae</taxon>
        <taxon>Jiangella</taxon>
    </lineage>
</organism>
<name>A0A7W9GST0_9ACTN</name>
<keyword evidence="2" id="KW-0560">Oxidoreductase</keyword>
<sequence>MLLEHKTAIVYGGGGAVGGAVARAFAREGAVVHLAGRTRTTLDAVADDIRQAGGTAATAVVDALDQDAVDAHAAAVVAETGRLDVSFNGVGDDNGEQGVPLVELTADQYVRPVAEYARTHFVTARAAARHMAAQGSGVILPLSNPMAGSPAALTGPFGQACAAVENLARQLAAELGPRGIRVVCLRPTGMPETATRLGSHTREVWTRAAERLGMTLEEMLPQVAAGSPLGRALTVADVAEVAAFVASDRAAGMTGTVANVTGGAVAD</sequence>
<dbReference type="AlphaFoldDB" id="A0A7W9GST0"/>
<dbReference type="RefSeq" id="WP_184824733.1">
    <property type="nucleotide sequence ID" value="NZ_JACHMM010000001.1"/>
</dbReference>
<dbReference type="Gene3D" id="3.40.50.720">
    <property type="entry name" value="NAD(P)-binding Rossmann-like Domain"/>
    <property type="match status" value="1"/>
</dbReference>
<comment type="caution">
    <text evidence="3">The sequence shown here is derived from an EMBL/GenBank/DDBJ whole genome shotgun (WGS) entry which is preliminary data.</text>
</comment>
<accession>A0A7W9GST0</accession>
<evidence type="ECO:0000313" key="4">
    <source>
        <dbReference type="Proteomes" id="UP000542813"/>
    </source>
</evidence>
<dbReference type="SUPFAM" id="SSF51735">
    <property type="entry name" value="NAD(P)-binding Rossmann-fold domains"/>
    <property type="match status" value="1"/>
</dbReference>
<evidence type="ECO:0000256" key="2">
    <source>
        <dbReference type="ARBA" id="ARBA00023002"/>
    </source>
</evidence>
<dbReference type="InterPro" id="IPR002347">
    <property type="entry name" value="SDR_fam"/>
</dbReference>
<dbReference type="EMBL" id="JACHMM010000001">
    <property type="protein sequence ID" value="MBB5789392.1"/>
    <property type="molecule type" value="Genomic_DNA"/>
</dbReference>
<proteinExistence type="inferred from homology"/>
<dbReference type="InterPro" id="IPR036291">
    <property type="entry name" value="NAD(P)-bd_dom_sf"/>
</dbReference>
<dbReference type="PRINTS" id="PR00081">
    <property type="entry name" value="GDHRDH"/>
</dbReference>
<evidence type="ECO:0000313" key="3">
    <source>
        <dbReference type="EMBL" id="MBB5789392.1"/>
    </source>
</evidence>
<comment type="similarity">
    <text evidence="1">Belongs to the short-chain dehydrogenases/reductases (SDR) family.</text>
</comment>
<dbReference type="PANTHER" id="PTHR43669:SF3">
    <property type="entry name" value="ALCOHOL DEHYDROGENASE, PUTATIVE (AFU_ORTHOLOGUE AFUA_3G03445)-RELATED"/>
    <property type="match status" value="1"/>
</dbReference>
<evidence type="ECO:0000256" key="1">
    <source>
        <dbReference type="ARBA" id="ARBA00006484"/>
    </source>
</evidence>
<dbReference type="Pfam" id="PF13561">
    <property type="entry name" value="adh_short_C2"/>
    <property type="match status" value="1"/>
</dbReference>
<dbReference type="Proteomes" id="UP000542813">
    <property type="component" value="Unassembled WGS sequence"/>
</dbReference>
<dbReference type="CDD" id="cd05233">
    <property type="entry name" value="SDR_c"/>
    <property type="match status" value="1"/>
</dbReference>
<protein>
    <submittedName>
        <fullName evidence="3">NAD(P)-dependent dehydrogenase (Short-subunit alcohol dehydrogenase family)</fullName>
    </submittedName>
</protein>
<reference evidence="3 4" key="1">
    <citation type="submission" date="2020-08" db="EMBL/GenBank/DDBJ databases">
        <title>Sequencing the genomes of 1000 actinobacteria strains.</title>
        <authorList>
            <person name="Klenk H.-P."/>
        </authorList>
    </citation>
    <scope>NUCLEOTIDE SEQUENCE [LARGE SCALE GENOMIC DNA]</scope>
    <source>
        <strain evidence="3 4">DSM 102122</strain>
    </source>
</reference>